<dbReference type="EMBL" id="JAWJAV010000001">
    <property type="protein sequence ID" value="MDV2620184.1"/>
    <property type="molecule type" value="Genomic_DNA"/>
</dbReference>
<dbReference type="PANTHER" id="PTHR43191:SF2">
    <property type="entry name" value="RRNA METHYLTRANSFERASE 3, MITOCHONDRIAL"/>
    <property type="match status" value="1"/>
</dbReference>
<accession>A0AAN5YBW9</accession>
<dbReference type="PANTHER" id="PTHR43191">
    <property type="entry name" value="RRNA METHYLTRANSFERASE 3"/>
    <property type="match status" value="1"/>
</dbReference>
<dbReference type="GO" id="GO:0006396">
    <property type="term" value="P:RNA processing"/>
    <property type="evidence" value="ECO:0007669"/>
    <property type="project" value="InterPro"/>
</dbReference>
<dbReference type="Proteomes" id="UP001280897">
    <property type="component" value="Unassembled WGS sequence"/>
</dbReference>
<dbReference type="AlphaFoldDB" id="A0AAN5YBW9"/>
<dbReference type="GO" id="GO:0008173">
    <property type="term" value="F:RNA methyltransferase activity"/>
    <property type="evidence" value="ECO:0007669"/>
    <property type="project" value="InterPro"/>
</dbReference>
<dbReference type="InterPro" id="IPR029028">
    <property type="entry name" value="Alpha/beta_knot_MTases"/>
</dbReference>
<gene>
    <name evidence="6" type="ORF">R0G89_00340</name>
</gene>
<dbReference type="RefSeq" id="WP_005916544.1">
    <property type="nucleotide sequence ID" value="NZ_BJMF01000002.1"/>
</dbReference>
<dbReference type="Pfam" id="PF00588">
    <property type="entry name" value="SpoU_methylase"/>
    <property type="match status" value="1"/>
</dbReference>
<dbReference type="InterPro" id="IPR051259">
    <property type="entry name" value="rRNA_Methyltransferase"/>
</dbReference>
<evidence type="ECO:0000256" key="3">
    <source>
        <dbReference type="ARBA" id="ARBA00022679"/>
    </source>
</evidence>
<evidence type="ECO:0000313" key="6">
    <source>
        <dbReference type="EMBL" id="MDV2620184.1"/>
    </source>
</evidence>
<keyword evidence="2 6" id="KW-0489">Methyltransferase</keyword>
<dbReference type="SUPFAM" id="SSF75217">
    <property type="entry name" value="alpha/beta knot"/>
    <property type="match status" value="1"/>
</dbReference>
<evidence type="ECO:0000256" key="2">
    <source>
        <dbReference type="ARBA" id="ARBA00022603"/>
    </source>
</evidence>
<evidence type="ECO:0000313" key="7">
    <source>
        <dbReference type="Proteomes" id="UP001280897"/>
    </source>
</evidence>
<keyword evidence="3" id="KW-0808">Transferase</keyword>
<organism evidence="6 7">
    <name type="scientific">Pediococcus acidilactici</name>
    <dbReference type="NCBI Taxonomy" id="1254"/>
    <lineage>
        <taxon>Bacteria</taxon>
        <taxon>Bacillati</taxon>
        <taxon>Bacillota</taxon>
        <taxon>Bacilli</taxon>
        <taxon>Lactobacillales</taxon>
        <taxon>Lactobacillaceae</taxon>
        <taxon>Pediococcus</taxon>
        <taxon>Pediococcus acidilactici group</taxon>
    </lineage>
</organism>
<sequence length="256" mass="28557">MLEKISSVKNSKVKEWVKLKTNNGRKKYRRFFLEGRHPVETALVEERQYEYLIVEEGFDLASLEANVDEDKLIVVTKEVSKHIADTVHEQGIFLIGYVDDAVYEMPSDTTGQWLLLDNVQDPGNIGTMVRTADAAGFTGVIFGSGTADFYNPKILRAMQGSQYHLQLKRLNLQKWIEACHQAHQAVYGSILDEHAQSYRDIDAPKDFSLIMGNEGNGMSPELVKATDCNLYIPIKGNAESLNVAVAAGVLMFGLVS</sequence>
<comment type="caution">
    <text evidence="6">The sequence shown here is derived from an EMBL/GenBank/DDBJ whole genome shotgun (WGS) entry which is preliminary data.</text>
</comment>
<protein>
    <submittedName>
        <fullName evidence="6">RNA methyltransferase</fullName>
    </submittedName>
</protein>
<feature type="domain" description="tRNA/rRNA methyltransferase SpoU type" evidence="4">
    <location>
        <begin position="114"/>
        <end position="252"/>
    </location>
</feature>
<reference evidence="6" key="2">
    <citation type="submission" date="2023-10" db="EMBL/GenBank/DDBJ databases">
        <authorList>
            <person name="Khurajog B."/>
        </authorList>
    </citation>
    <scope>NUCLEOTIDE SEQUENCE</scope>
    <source>
        <strain evidence="6">BF9</strain>
    </source>
</reference>
<dbReference type="InterPro" id="IPR053888">
    <property type="entry name" value="MRM3-like_sub_bind"/>
</dbReference>
<evidence type="ECO:0000259" key="4">
    <source>
        <dbReference type="Pfam" id="PF00588"/>
    </source>
</evidence>
<dbReference type="InterPro" id="IPR029064">
    <property type="entry name" value="Ribosomal_eL30-like_sf"/>
</dbReference>
<dbReference type="GO" id="GO:0003723">
    <property type="term" value="F:RNA binding"/>
    <property type="evidence" value="ECO:0007669"/>
    <property type="project" value="InterPro"/>
</dbReference>
<evidence type="ECO:0000259" key="5">
    <source>
        <dbReference type="Pfam" id="PF22435"/>
    </source>
</evidence>
<dbReference type="InterPro" id="IPR001537">
    <property type="entry name" value="SpoU_MeTrfase"/>
</dbReference>
<dbReference type="SUPFAM" id="SSF55315">
    <property type="entry name" value="L30e-like"/>
    <property type="match status" value="1"/>
</dbReference>
<feature type="domain" description="MRM3-like substrate binding" evidence="5">
    <location>
        <begin position="10"/>
        <end position="93"/>
    </location>
</feature>
<proteinExistence type="inferred from homology"/>
<evidence type="ECO:0000256" key="1">
    <source>
        <dbReference type="ARBA" id="ARBA00007228"/>
    </source>
</evidence>
<dbReference type="Gene3D" id="3.40.1280.10">
    <property type="match status" value="1"/>
</dbReference>
<dbReference type="InterPro" id="IPR029026">
    <property type="entry name" value="tRNA_m1G_MTases_N"/>
</dbReference>
<dbReference type="Pfam" id="PF22435">
    <property type="entry name" value="MRM3-like_sub_bind"/>
    <property type="match status" value="1"/>
</dbReference>
<dbReference type="Gene3D" id="3.30.1330.30">
    <property type="match status" value="1"/>
</dbReference>
<name>A0AAN5YBW9_PEDAC</name>
<dbReference type="CDD" id="cd18095">
    <property type="entry name" value="SpoU-like_rRNA-MTase"/>
    <property type="match status" value="1"/>
</dbReference>
<comment type="similarity">
    <text evidence="1">Belongs to the class IV-like SAM-binding methyltransferase superfamily. RNA methyltransferase TrmH family.</text>
</comment>
<dbReference type="KEGG" id="paci:A4V11_00845"/>
<dbReference type="GO" id="GO:0032259">
    <property type="term" value="P:methylation"/>
    <property type="evidence" value="ECO:0007669"/>
    <property type="project" value="UniProtKB-KW"/>
</dbReference>
<reference evidence="6" key="1">
    <citation type="journal article" date="2023" name="PeerJ">
        <title>Selection and evaluation of lactic acid bacteria from chicken feces in Thailand as potential probiotics.</title>
        <authorList>
            <person name="Khurajog B."/>
            <person name="Disastra Y."/>
            <person name="Lawwyne L.D."/>
            <person name="Sirichokchatchawan W."/>
            <person name="Niyomtham W."/>
            <person name="Yindee J."/>
            <person name="Hampson D.J."/>
            <person name="Prapasarakul N."/>
        </authorList>
    </citation>
    <scope>NUCLEOTIDE SEQUENCE</scope>
    <source>
        <strain evidence="6">BF9</strain>
    </source>
</reference>